<reference evidence="2 3" key="1">
    <citation type="submission" date="2023-11" db="EMBL/GenBank/DDBJ databases">
        <title>MicrobeMod: A computational toolkit for identifying prokaryotic methylation and restriction-modification with nanopore sequencing.</title>
        <authorList>
            <person name="Crits-Christoph A."/>
            <person name="Kang S.C."/>
            <person name="Lee H."/>
            <person name="Ostrov N."/>
        </authorList>
    </citation>
    <scope>NUCLEOTIDE SEQUENCE [LARGE SCALE GENOMIC DNA]</scope>
    <source>
        <strain evidence="2 3">ATCC 14820</strain>
    </source>
</reference>
<comment type="caution">
    <text evidence="2">The sequence shown here is derived from an EMBL/GenBank/DDBJ whole genome shotgun (WGS) entry which is preliminary data.</text>
</comment>
<dbReference type="Proteomes" id="UP001279660">
    <property type="component" value="Unassembled WGS sequence"/>
</dbReference>
<protein>
    <submittedName>
        <fullName evidence="2">Uncharacterized protein</fullName>
    </submittedName>
</protein>
<organism evidence="2 3">
    <name type="scientific">Sphingomonas echinoides</name>
    <dbReference type="NCBI Taxonomy" id="59803"/>
    <lineage>
        <taxon>Bacteria</taxon>
        <taxon>Pseudomonadati</taxon>
        <taxon>Pseudomonadota</taxon>
        <taxon>Alphaproteobacteria</taxon>
        <taxon>Sphingomonadales</taxon>
        <taxon>Sphingomonadaceae</taxon>
        <taxon>Sphingomonas</taxon>
    </lineage>
</organism>
<sequence length="456" mass="50346">MIALGRLIALAWLIALCAPVSAQQKGPLKSDFPQQFAFGTPNNGGSLHFKSGVLSHYGLSPNAVAEKAIDILNFQQQAWSTSLPIYWDIYLEDQRLDKTGNLGATTYSRTRKVAGATYPGPKACVLLITLKAIYSEAEVADFETVFEYTLAHEATHCFQRATASAQSETVGYSPADWFMEGSANWLAGDFLQSEGKSYPSFFSEKFEKDHLSGMLKSKGSWHFFFKWLEGAQALGSREPVMGFIKAMLNVPWASCVEPIPVETFAEERPHSYDDHCAGTASPYEEAMPKWFVGKNYKLSMILSLFGSAVVRGSVPGIKNPDKFYSEWEIHSTMADYDARVSAWAVKPTARAPLGKFPVNPAAIAGTGEIDQPNRFGFAVYKIIPVDLIFPKPRVFFWGVEKPDPNAWVTLSRSTSDTRLGDDRWIPSPTLSGQWVSVGIVEEGAGEEANLLITYTQ</sequence>
<accession>A0ABU4PPV4</accession>
<gene>
    <name evidence="2" type="ORF">SIL82_15500</name>
</gene>
<dbReference type="EMBL" id="JAWXXV010000001">
    <property type="protein sequence ID" value="MDX5985660.1"/>
    <property type="molecule type" value="Genomic_DNA"/>
</dbReference>
<feature type="chain" id="PRO_5045568137" evidence="1">
    <location>
        <begin position="23"/>
        <end position="456"/>
    </location>
</feature>
<evidence type="ECO:0000256" key="1">
    <source>
        <dbReference type="SAM" id="SignalP"/>
    </source>
</evidence>
<keyword evidence="1" id="KW-0732">Signal</keyword>
<keyword evidence="3" id="KW-1185">Reference proteome</keyword>
<dbReference type="RefSeq" id="WP_154651355.1">
    <property type="nucleotide sequence ID" value="NZ_JAWXXV010000001.1"/>
</dbReference>
<name>A0ABU4PPV4_9SPHN</name>
<evidence type="ECO:0000313" key="2">
    <source>
        <dbReference type="EMBL" id="MDX5985660.1"/>
    </source>
</evidence>
<evidence type="ECO:0000313" key="3">
    <source>
        <dbReference type="Proteomes" id="UP001279660"/>
    </source>
</evidence>
<feature type="signal peptide" evidence="1">
    <location>
        <begin position="1"/>
        <end position="22"/>
    </location>
</feature>
<proteinExistence type="predicted"/>